<comment type="caution">
    <text evidence="2">The sequence shown here is derived from an EMBL/GenBank/DDBJ whole genome shotgun (WGS) entry which is preliminary data.</text>
</comment>
<dbReference type="Proteomes" id="UP000270219">
    <property type="component" value="Unassembled WGS sequence"/>
</dbReference>
<proteinExistence type="predicted"/>
<evidence type="ECO:0000313" key="2">
    <source>
        <dbReference type="EMBL" id="RLL41779.1"/>
    </source>
</evidence>
<sequence>MMDSENMNNKLEELVQKINLLEKSILKQSNPPIIINVDVKDLHLNELTLEELSFHLDQLDIKEISGMLNLGNNFSPRVHPKSKPKRKHPPTQEKPEQKEEEKNNLNEIQVKINDKPVPFTITKGKEG</sequence>
<accession>A0A498DEH0</accession>
<protein>
    <submittedName>
        <fullName evidence="2">Uncharacterized protein</fullName>
    </submittedName>
</protein>
<name>A0A498DEH0_9BACI</name>
<dbReference type="AlphaFoldDB" id="A0A498DEH0"/>
<evidence type="ECO:0000313" key="3">
    <source>
        <dbReference type="Proteomes" id="UP000270219"/>
    </source>
</evidence>
<dbReference type="OrthoDB" id="2620164at2"/>
<feature type="compositionally biased region" description="Basic and acidic residues" evidence="1">
    <location>
        <begin position="90"/>
        <end position="104"/>
    </location>
</feature>
<gene>
    <name evidence="2" type="ORF">D8M04_17070</name>
</gene>
<evidence type="ECO:0000256" key="1">
    <source>
        <dbReference type="SAM" id="MobiDB-lite"/>
    </source>
</evidence>
<organism evidence="2 3">
    <name type="scientific">Oceanobacillus piezotolerans</name>
    <dbReference type="NCBI Taxonomy" id="2448030"/>
    <lineage>
        <taxon>Bacteria</taxon>
        <taxon>Bacillati</taxon>
        <taxon>Bacillota</taxon>
        <taxon>Bacilli</taxon>
        <taxon>Bacillales</taxon>
        <taxon>Bacillaceae</taxon>
        <taxon>Oceanobacillus</taxon>
    </lineage>
</organism>
<reference evidence="2 3" key="1">
    <citation type="submission" date="2018-10" db="EMBL/GenBank/DDBJ databases">
        <title>Oceanobacillus sp. YLB-02 draft genome.</title>
        <authorList>
            <person name="Yu L."/>
        </authorList>
    </citation>
    <scope>NUCLEOTIDE SEQUENCE [LARGE SCALE GENOMIC DNA]</scope>
    <source>
        <strain evidence="2 3">YLB-02</strain>
    </source>
</reference>
<dbReference type="EMBL" id="RCHR01000007">
    <property type="protein sequence ID" value="RLL41779.1"/>
    <property type="molecule type" value="Genomic_DNA"/>
</dbReference>
<keyword evidence="3" id="KW-1185">Reference proteome</keyword>
<feature type="region of interest" description="Disordered" evidence="1">
    <location>
        <begin position="70"/>
        <end position="127"/>
    </location>
</feature>
<feature type="compositionally biased region" description="Basic residues" evidence="1">
    <location>
        <begin position="78"/>
        <end position="89"/>
    </location>
</feature>